<accession>I7L7G6</accession>
<reference evidence="2 3" key="1">
    <citation type="submission" date="2012-06" db="EMBL/GenBank/DDBJ databases">
        <title>Draft Genome Sequence of Lactobacillus hominis Strain CRBIP 24.179T, isolated from human intestine.</title>
        <authorList>
            <person name="Cousin S."/>
            <person name="Ma L."/>
            <person name="Bizet C."/>
            <person name="Loux V."/>
            <person name="Bouchier C."/>
            <person name="Clermont D."/>
            <person name="Creno S."/>
        </authorList>
    </citation>
    <scope>NUCLEOTIDE SEQUENCE [LARGE SCALE GENOMIC DNA]</scope>
    <source>
        <strain evidence="3">CRBIP 24.179T</strain>
    </source>
</reference>
<dbReference type="HAMAP" id="MF_01575">
    <property type="entry name" value="UPF0398"/>
    <property type="match status" value="1"/>
</dbReference>
<dbReference type="Gene3D" id="3.40.50.450">
    <property type="match status" value="1"/>
</dbReference>
<dbReference type="GeneID" id="82847859"/>
<organism evidence="2 3">
    <name type="scientific">Lactobacillus hominis DSM 23910 = CRBIP 24.179</name>
    <dbReference type="NCBI Taxonomy" id="1423758"/>
    <lineage>
        <taxon>Bacteria</taxon>
        <taxon>Bacillati</taxon>
        <taxon>Bacillota</taxon>
        <taxon>Bacilli</taxon>
        <taxon>Lactobacillales</taxon>
        <taxon>Lactobacillaceae</taxon>
        <taxon>Lactobacillus</taxon>
    </lineage>
</organism>
<dbReference type="eggNOG" id="COG4474">
    <property type="taxonomic scope" value="Bacteria"/>
</dbReference>
<comment type="caution">
    <text evidence="2">The sequence shown here is derived from an EMBL/GenBank/DDBJ whole genome shotgun (WGS) entry which is preliminary data.</text>
</comment>
<name>I7L7G6_9LACO</name>
<dbReference type="NCBIfam" id="NF010181">
    <property type="entry name" value="PRK13660.1"/>
    <property type="match status" value="1"/>
</dbReference>
<dbReference type="SUPFAM" id="SSF102405">
    <property type="entry name" value="MCP/YpsA-like"/>
    <property type="match status" value="1"/>
</dbReference>
<gene>
    <name evidence="2" type="ORF">BN55_07850</name>
</gene>
<proteinExistence type="inferred from homology"/>
<keyword evidence="3" id="KW-1185">Reference proteome</keyword>
<evidence type="ECO:0000313" key="3">
    <source>
        <dbReference type="Proteomes" id="UP000009320"/>
    </source>
</evidence>
<dbReference type="PIRSF" id="PIRSF021290">
    <property type="entry name" value="DUF1273"/>
    <property type="match status" value="1"/>
</dbReference>
<dbReference type="Pfam" id="PF06908">
    <property type="entry name" value="YpsA"/>
    <property type="match status" value="1"/>
</dbReference>
<dbReference type="EMBL" id="CAKE01000034">
    <property type="protein sequence ID" value="CCI82627.1"/>
    <property type="molecule type" value="Genomic_DNA"/>
</dbReference>
<dbReference type="OrthoDB" id="2301957at2"/>
<dbReference type="RefSeq" id="WP_008471770.1">
    <property type="nucleotide sequence ID" value="NZ_AYZP01000005.1"/>
</dbReference>
<comment type="similarity">
    <text evidence="1">Belongs to the UPF0398 family.</text>
</comment>
<dbReference type="Proteomes" id="UP000009320">
    <property type="component" value="Unassembled WGS sequence"/>
</dbReference>
<evidence type="ECO:0000256" key="1">
    <source>
        <dbReference type="HAMAP-Rule" id="MF_01575"/>
    </source>
</evidence>
<dbReference type="AlphaFoldDB" id="I7L7G6"/>
<dbReference type="STRING" id="1423758.FC41_GL001624"/>
<dbReference type="PANTHER" id="PTHR38440:SF1">
    <property type="entry name" value="UPF0398 PROTEIN SPR0331"/>
    <property type="match status" value="1"/>
</dbReference>
<protein>
    <recommendedName>
        <fullName evidence="1">UPF0398 protein BN55_07850</fullName>
    </recommendedName>
</protein>
<sequence>MQRLWISGYRGFELSVFSPKDKKIVVIKYAIQNYLKRLLDEGQLDWVISGPNLGVEQWGLEAANELRNEYTLHTSLIAPYIDFSKRWNETNQAAFSKLKQEVDFFATTSNSPYQGPMQLRNYQNFMINHTDRALLIYDPEHPGKPHFDYDLIQKYQKQKDYPLDLIDFYDLQDVAEEYSENHNPDFY</sequence>
<dbReference type="PANTHER" id="PTHR38440">
    <property type="entry name" value="UPF0398 PROTEIN YPSA"/>
    <property type="match status" value="1"/>
</dbReference>
<dbReference type="PATRIC" id="fig|1423758.3.peg.1654"/>
<evidence type="ECO:0000313" key="2">
    <source>
        <dbReference type="EMBL" id="CCI82627.1"/>
    </source>
</evidence>
<dbReference type="InterPro" id="IPR010697">
    <property type="entry name" value="YspA"/>
</dbReference>